<accession>A0A8I6XA53</accession>
<evidence type="ECO:0000313" key="1">
    <source>
        <dbReference type="EnsemblPlants" id="HORVU.MOREX.r3.2HG0113910.1.CDS1"/>
    </source>
</evidence>
<reference evidence="1" key="3">
    <citation type="submission" date="2022-01" db="UniProtKB">
        <authorList>
            <consortium name="EnsemblPlants"/>
        </authorList>
    </citation>
    <scope>IDENTIFICATION</scope>
    <source>
        <strain evidence="1">subsp. vulgare</strain>
    </source>
</reference>
<dbReference type="AlphaFoldDB" id="A0A8I6XA53"/>
<dbReference type="Gramene" id="HORVU.MOREX.r3.2HG0113910.1">
    <property type="protein sequence ID" value="HORVU.MOREX.r3.2HG0113910.1.CDS1"/>
    <property type="gene ID" value="HORVU.MOREX.r3.2HG0113910"/>
</dbReference>
<dbReference type="Proteomes" id="UP000011116">
    <property type="component" value="Chromosome 2H"/>
</dbReference>
<evidence type="ECO:0000313" key="2">
    <source>
        <dbReference type="Proteomes" id="UP000011116"/>
    </source>
</evidence>
<keyword evidence="2" id="KW-1185">Reference proteome</keyword>
<sequence>MSRTKHQSTILLQREATGLGQVEGAATHSDQASMSQSRPLLLFLTERRNTKGDHVYFSKAQCIPPKACPHLHDESALLSLPPSLVFSWWQCGIHDRSNLKSIIYFPHIFTTLIGL</sequence>
<reference evidence="2" key="1">
    <citation type="journal article" date="2012" name="Nature">
        <title>A physical, genetic and functional sequence assembly of the barley genome.</title>
        <authorList>
            <consortium name="The International Barley Genome Sequencing Consortium"/>
            <person name="Mayer K.F."/>
            <person name="Waugh R."/>
            <person name="Brown J.W."/>
            <person name="Schulman A."/>
            <person name="Langridge P."/>
            <person name="Platzer M."/>
            <person name="Fincher G.B."/>
            <person name="Muehlbauer G.J."/>
            <person name="Sato K."/>
            <person name="Close T.J."/>
            <person name="Wise R.P."/>
            <person name="Stein N."/>
        </authorList>
    </citation>
    <scope>NUCLEOTIDE SEQUENCE [LARGE SCALE GENOMIC DNA]</scope>
    <source>
        <strain evidence="2">cv. Morex</strain>
    </source>
</reference>
<name>A0A8I6XA53_HORVV</name>
<reference evidence="1" key="2">
    <citation type="submission" date="2020-10" db="EMBL/GenBank/DDBJ databases">
        <authorList>
            <person name="Scholz U."/>
            <person name="Mascher M."/>
            <person name="Fiebig A."/>
        </authorList>
    </citation>
    <scope>NUCLEOTIDE SEQUENCE [LARGE SCALE GENOMIC DNA]</scope>
    <source>
        <strain evidence="1">cv. Morex</strain>
    </source>
</reference>
<proteinExistence type="predicted"/>
<dbReference type="EnsemblPlants" id="HORVU.MOREX.r3.2HG0113910.1">
    <property type="protein sequence ID" value="HORVU.MOREX.r3.2HG0113910.1.CDS1"/>
    <property type="gene ID" value="HORVU.MOREX.r3.2HG0113910"/>
</dbReference>
<protein>
    <submittedName>
        <fullName evidence="1">Uncharacterized protein</fullName>
    </submittedName>
</protein>
<dbReference type="Gramene" id="HORVU.MOREX.r2.2HG0093630.1">
    <property type="protein sequence ID" value="HORVU.MOREX.r2.2HG0093630.1.CDS.1"/>
    <property type="gene ID" value="HORVU.MOREX.r2.2HG0093630"/>
</dbReference>
<organism evidence="1 2">
    <name type="scientific">Hordeum vulgare subsp. vulgare</name>
    <name type="common">Domesticated barley</name>
    <dbReference type="NCBI Taxonomy" id="112509"/>
    <lineage>
        <taxon>Eukaryota</taxon>
        <taxon>Viridiplantae</taxon>
        <taxon>Streptophyta</taxon>
        <taxon>Embryophyta</taxon>
        <taxon>Tracheophyta</taxon>
        <taxon>Spermatophyta</taxon>
        <taxon>Magnoliopsida</taxon>
        <taxon>Liliopsida</taxon>
        <taxon>Poales</taxon>
        <taxon>Poaceae</taxon>
        <taxon>BOP clade</taxon>
        <taxon>Pooideae</taxon>
        <taxon>Triticodae</taxon>
        <taxon>Triticeae</taxon>
        <taxon>Hordeinae</taxon>
        <taxon>Hordeum</taxon>
    </lineage>
</organism>